<accession>A0A9D2PCJ9</accession>
<dbReference type="Gene3D" id="3.40.50.2020">
    <property type="match status" value="1"/>
</dbReference>
<dbReference type="PANTHER" id="PTHR47505">
    <property type="entry name" value="DNA UTILIZATION PROTEIN YHGH"/>
    <property type="match status" value="1"/>
</dbReference>
<evidence type="ECO:0000259" key="2">
    <source>
        <dbReference type="Pfam" id="PF00156"/>
    </source>
</evidence>
<dbReference type="InterPro" id="IPR000836">
    <property type="entry name" value="PRTase_dom"/>
</dbReference>
<reference evidence="3" key="1">
    <citation type="journal article" date="2021" name="PeerJ">
        <title>Extensive microbial diversity within the chicken gut microbiome revealed by metagenomics and culture.</title>
        <authorList>
            <person name="Gilroy R."/>
            <person name="Ravi A."/>
            <person name="Getino M."/>
            <person name="Pursley I."/>
            <person name="Horton D.L."/>
            <person name="Alikhan N.F."/>
            <person name="Baker D."/>
            <person name="Gharbi K."/>
            <person name="Hall N."/>
            <person name="Watson M."/>
            <person name="Adriaenssens E.M."/>
            <person name="Foster-Nyarko E."/>
            <person name="Jarju S."/>
            <person name="Secka A."/>
            <person name="Antonio M."/>
            <person name="Oren A."/>
            <person name="Chaudhuri R.R."/>
            <person name="La Ragione R."/>
            <person name="Hildebrand F."/>
            <person name="Pallen M.J."/>
        </authorList>
    </citation>
    <scope>NUCLEOTIDE SEQUENCE</scope>
    <source>
        <strain evidence="3">ChiSjej5B23-2810</strain>
    </source>
</reference>
<dbReference type="SUPFAM" id="SSF53271">
    <property type="entry name" value="PRTase-like"/>
    <property type="match status" value="1"/>
</dbReference>
<proteinExistence type="inferred from homology"/>
<dbReference type="Pfam" id="PF00156">
    <property type="entry name" value="Pribosyltran"/>
    <property type="match status" value="1"/>
</dbReference>
<dbReference type="AlphaFoldDB" id="A0A9D2PCJ9"/>
<dbReference type="InterPro" id="IPR051910">
    <property type="entry name" value="ComF/GntX_DNA_util-trans"/>
</dbReference>
<gene>
    <name evidence="3" type="ORF">H9703_09615</name>
</gene>
<evidence type="ECO:0000313" key="3">
    <source>
        <dbReference type="EMBL" id="HJC46368.1"/>
    </source>
</evidence>
<reference evidence="3" key="2">
    <citation type="submission" date="2021-04" db="EMBL/GenBank/DDBJ databases">
        <authorList>
            <person name="Gilroy R."/>
        </authorList>
    </citation>
    <scope>NUCLEOTIDE SEQUENCE</scope>
    <source>
        <strain evidence="3">ChiSjej5B23-2810</strain>
    </source>
</reference>
<comment type="caution">
    <text evidence="3">The sequence shown here is derived from an EMBL/GenBank/DDBJ whole genome shotgun (WGS) entry which is preliminary data.</text>
</comment>
<sequence length="271" mass="28654">MGAGLGRYTPGAILFRQVCQLLLPRRCPLCGRVLGGVAACPDCALELKIRARWQTDGPHAPPPALGGGIVAWAAAPFWYAGGIREALLNAKYHEQPWTAVQLGCILAHQLFGAEIRVRGGVEVPTPLETPPVDCDLLVPVPSSGRGRSYNVPALMGLPLARALGIPMEERALRRTRQGTAQAGLSREERLIHTAGLFRANADYAAGRRVLLLDDVLTTGATTAACARALTAAGAESVAVVGFAASRQNRTLPAVPGVPFDLDAEPDDIEDF</sequence>
<dbReference type="EMBL" id="DWWN01000067">
    <property type="protein sequence ID" value="HJC46368.1"/>
    <property type="molecule type" value="Genomic_DNA"/>
</dbReference>
<organism evidence="3 4">
    <name type="scientific">Candidatus Faecalibacterium faecigallinarum</name>
    <dbReference type="NCBI Taxonomy" id="2838577"/>
    <lineage>
        <taxon>Bacteria</taxon>
        <taxon>Bacillati</taxon>
        <taxon>Bacillota</taxon>
        <taxon>Clostridia</taxon>
        <taxon>Eubacteriales</taxon>
        <taxon>Oscillospiraceae</taxon>
        <taxon>Faecalibacterium</taxon>
    </lineage>
</organism>
<dbReference type="PANTHER" id="PTHR47505:SF1">
    <property type="entry name" value="DNA UTILIZATION PROTEIN YHGH"/>
    <property type="match status" value="1"/>
</dbReference>
<evidence type="ECO:0000313" key="4">
    <source>
        <dbReference type="Proteomes" id="UP000823906"/>
    </source>
</evidence>
<dbReference type="CDD" id="cd06223">
    <property type="entry name" value="PRTases_typeI"/>
    <property type="match status" value="1"/>
</dbReference>
<protein>
    <submittedName>
        <fullName evidence="3">ComF family protein</fullName>
    </submittedName>
</protein>
<evidence type="ECO:0000256" key="1">
    <source>
        <dbReference type="ARBA" id="ARBA00008007"/>
    </source>
</evidence>
<feature type="domain" description="Phosphoribosyltransferase" evidence="2">
    <location>
        <begin position="159"/>
        <end position="247"/>
    </location>
</feature>
<dbReference type="InterPro" id="IPR029057">
    <property type="entry name" value="PRTase-like"/>
</dbReference>
<dbReference type="Proteomes" id="UP000823906">
    <property type="component" value="Unassembled WGS sequence"/>
</dbReference>
<name>A0A9D2PCJ9_9FIRM</name>
<comment type="similarity">
    <text evidence="1">Belongs to the ComF/GntX family.</text>
</comment>